<dbReference type="Proteomes" id="UP000248706">
    <property type="component" value="Unassembled WGS sequence"/>
</dbReference>
<evidence type="ECO:0000313" key="3">
    <source>
        <dbReference type="Proteomes" id="UP000248706"/>
    </source>
</evidence>
<name>A0A328VM05_9CHLR</name>
<sequence>MTLLSTSLRRRAFGLRWLAALISLMSTWLLLIGLPLAVYRRRASMLATGALFLATALPDVLLGPLVGVGSRSLGAPADVAGSLALLLPRAGGQVSAAESESTMRSPLAVGSSISMPTAGLAEGDGVCVSLPCVLRSGSGFVGQRAGAGGRRWSVAGRVGAGVAPLC</sequence>
<keyword evidence="3" id="KW-1185">Reference proteome</keyword>
<organism evidence="2 3">
    <name type="scientific">Thermogemmatispora tikiterensis</name>
    <dbReference type="NCBI Taxonomy" id="1825093"/>
    <lineage>
        <taxon>Bacteria</taxon>
        <taxon>Bacillati</taxon>
        <taxon>Chloroflexota</taxon>
        <taxon>Ktedonobacteria</taxon>
        <taxon>Thermogemmatisporales</taxon>
        <taxon>Thermogemmatisporaceae</taxon>
        <taxon>Thermogemmatispora</taxon>
    </lineage>
</organism>
<keyword evidence="1" id="KW-0812">Transmembrane</keyword>
<accession>A0A328VM05</accession>
<evidence type="ECO:0000256" key="1">
    <source>
        <dbReference type="SAM" id="Phobius"/>
    </source>
</evidence>
<keyword evidence="1" id="KW-1133">Transmembrane helix</keyword>
<keyword evidence="1" id="KW-0472">Membrane</keyword>
<dbReference type="OrthoDB" id="10014728at2"/>
<gene>
    <name evidence="2" type="ORF">A4R35_23145</name>
</gene>
<dbReference type="AlphaFoldDB" id="A0A328VM05"/>
<proteinExistence type="predicted"/>
<reference evidence="2 3" key="1">
    <citation type="submission" date="2016-08" db="EMBL/GenBank/DDBJ databases">
        <title>Analysis of Carbohydrate Active Enzymes in Thermogemmatispora T81 Reveals Carbohydrate Degradation Ability.</title>
        <authorList>
            <person name="Tomazini A."/>
            <person name="Lal S."/>
            <person name="Stott M."/>
            <person name="Henrissat B."/>
            <person name="Polikarpov I."/>
            <person name="Sparling R."/>
            <person name="Levin D.B."/>
        </authorList>
    </citation>
    <scope>NUCLEOTIDE SEQUENCE [LARGE SCALE GENOMIC DNA]</scope>
    <source>
        <strain evidence="2 3">T81</strain>
    </source>
</reference>
<dbReference type="EMBL" id="MCIF01000002">
    <property type="protein sequence ID" value="RAQ98457.1"/>
    <property type="molecule type" value="Genomic_DNA"/>
</dbReference>
<dbReference type="RefSeq" id="WP_112433756.1">
    <property type="nucleotide sequence ID" value="NZ_MCIF01000002.1"/>
</dbReference>
<feature type="transmembrane region" description="Helical" evidence="1">
    <location>
        <begin position="17"/>
        <end position="39"/>
    </location>
</feature>
<comment type="caution">
    <text evidence="2">The sequence shown here is derived from an EMBL/GenBank/DDBJ whole genome shotgun (WGS) entry which is preliminary data.</text>
</comment>
<evidence type="ECO:0000313" key="2">
    <source>
        <dbReference type="EMBL" id="RAQ98457.1"/>
    </source>
</evidence>
<protein>
    <submittedName>
        <fullName evidence="2">Uncharacterized protein</fullName>
    </submittedName>
</protein>